<name>A0AB33TFI8_9MYCO</name>
<evidence type="ECO:0000313" key="2">
    <source>
        <dbReference type="Proteomes" id="UP000038487"/>
    </source>
</evidence>
<proteinExistence type="predicted"/>
<dbReference type="AlphaFoldDB" id="A0AB33TFI8"/>
<comment type="caution">
    <text evidence="1">The sequence shown here is derived from an EMBL/GenBank/DDBJ whole genome shotgun (WGS) entry which is preliminary data.</text>
</comment>
<protein>
    <recommendedName>
        <fullName evidence="3">RiboL-PSP-HEPN domain-containing protein</fullName>
    </recommendedName>
</protein>
<sequence>MTSQAIAFQDEADAFGRSIRHCHNLISIHSERNTAQGRRYQEVSLNRAVVVLAVAAWQTLVQDLVLGALATAEPSGTATVPEIGTYRLIKAQIEREVRKFATPNTQNTRDLLDTVGLDIKPHWTWEVPARGRSQSRTRTFAEISKELEDWLSVRHAIAHGHKEIPRRLSLDAILTKYASDQKKGLKPQPNNYPAPEIRKADAERCTRFIHQLSQVTTFAMVGVVSGERPKWPRWRVSEATDGG</sequence>
<dbReference type="Proteomes" id="UP000038487">
    <property type="component" value="Unassembled WGS sequence"/>
</dbReference>
<evidence type="ECO:0008006" key="3">
    <source>
        <dbReference type="Google" id="ProtNLM"/>
    </source>
</evidence>
<evidence type="ECO:0000313" key="1">
    <source>
        <dbReference type="EMBL" id="CPT54586.1"/>
    </source>
</evidence>
<dbReference type="RefSeq" id="WP_052537943.1">
    <property type="nucleotide sequence ID" value="NZ_CSUW01000010.1"/>
</dbReference>
<accession>A0AB33TFI8</accession>
<reference evidence="1 2" key="1">
    <citation type="submission" date="2015-03" db="EMBL/GenBank/DDBJ databases">
        <authorList>
            <consortium name="Pathogen Informatics"/>
            <person name="Murphy D."/>
        </authorList>
    </citation>
    <scope>NUCLEOTIDE SEQUENCE [LARGE SCALE GENOMIC DNA]</scope>
    <source>
        <strain evidence="1 2">PAP036</strain>
    </source>
</reference>
<gene>
    <name evidence="1" type="ORF">ERS075527_04061</name>
</gene>
<organism evidence="1 2">
    <name type="scientific">Mycobacteroides abscessus</name>
    <dbReference type="NCBI Taxonomy" id="36809"/>
    <lineage>
        <taxon>Bacteria</taxon>
        <taxon>Bacillati</taxon>
        <taxon>Actinomycetota</taxon>
        <taxon>Actinomycetes</taxon>
        <taxon>Mycobacteriales</taxon>
        <taxon>Mycobacteriaceae</taxon>
        <taxon>Mycobacteroides</taxon>
    </lineage>
</organism>
<dbReference type="EMBL" id="CSUW01000010">
    <property type="protein sequence ID" value="CPT54586.1"/>
    <property type="molecule type" value="Genomic_DNA"/>
</dbReference>